<comment type="caution">
    <text evidence="3">The sequence shown here is derived from an EMBL/GenBank/DDBJ whole genome shotgun (WGS) entry which is preliminary data.</text>
</comment>
<dbReference type="Pfam" id="PF06808">
    <property type="entry name" value="DctM"/>
    <property type="match status" value="1"/>
</dbReference>
<feature type="transmembrane region" description="Helical" evidence="1">
    <location>
        <begin position="104"/>
        <end position="121"/>
    </location>
</feature>
<feature type="transmembrane region" description="Helical" evidence="1">
    <location>
        <begin position="252"/>
        <end position="279"/>
    </location>
</feature>
<keyword evidence="1" id="KW-0812">Transmembrane</keyword>
<evidence type="ECO:0000313" key="3">
    <source>
        <dbReference type="EMBL" id="KKL24731.1"/>
    </source>
</evidence>
<dbReference type="EMBL" id="LAZR01036480">
    <property type="protein sequence ID" value="KKL24731.1"/>
    <property type="molecule type" value="Genomic_DNA"/>
</dbReference>
<reference evidence="3" key="1">
    <citation type="journal article" date="2015" name="Nature">
        <title>Complex archaea that bridge the gap between prokaryotes and eukaryotes.</title>
        <authorList>
            <person name="Spang A."/>
            <person name="Saw J.H."/>
            <person name="Jorgensen S.L."/>
            <person name="Zaremba-Niedzwiedzka K."/>
            <person name="Martijn J."/>
            <person name="Lind A.E."/>
            <person name="van Eijk R."/>
            <person name="Schleper C."/>
            <person name="Guy L."/>
            <person name="Ettema T.J."/>
        </authorList>
    </citation>
    <scope>NUCLEOTIDE SEQUENCE</scope>
</reference>
<feature type="transmembrane region" description="Helical" evidence="1">
    <location>
        <begin position="128"/>
        <end position="149"/>
    </location>
</feature>
<feature type="transmembrane region" description="Helical" evidence="1">
    <location>
        <begin position="220"/>
        <end position="240"/>
    </location>
</feature>
<feature type="transmembrane region" description="Helical" evidence="1">
    <location>
        <begin position="24"/>
        <end position="42"/>
    </location>
</feature>
<feature type="transmembrane region" description="Helical" evidence="1">
    <location>
        <begin position="72"/>
        <end position="92"/>
    </location>
</feature>
<dbReference type="AlphaFoldDB" id="A0A0F9E4A6"/>
<feature type="non-terminal residue" evidence="3">
    <location>
        <position position="309"/>
    </location>
</feature>
<dbReference type="PANTHER" id="PTHR43849">
    <property type="entry name" value="BLL3936 PROTEIN"/>
    <property type="match status" value="1"/>
</dbReference>
<feature type="domain" description="TRAP C4-dicarboxylate transport system permease DctM subunit" evidence="2">
    <location>
        <begin position="120"/>
        <end position="233"/>
    </location>
</feature>
<name>A0A0F9E4A6_9ZZZZ</name>
<sequence>MGDLAPEELTATGEHPPRSSSMQFLLVLAALWVLFHLVAAGSGVTGSHVLRSVHLGGAIILTLCYKPLARSWRWIDALLILAVIVSTLYLVVRSDAILLSNWFTYLWPERILGAVLFVSLIEAVRRALGWGFVALITVFVGYAVLGSWIPGVFGHRGLSLDRLIFSFYLGSQGVTGMLIGISASIVALFLIFGEILNASGAGNTFINVALRIGGRLRGGAGMVAVIGSAAFALLVTIYSLRAMAGNYWEGKFYAYLTWALGGACIVGLAGNLLVLLVGWELVTLMLFLMINQGRDNAKSGAAKTYGILG</sequence>
<dbReference type="PANTHER" id="PTHR43849:SF2">
    <property type="entry name" value="BLL3936 PROTEIN"/>
    <property type="match status" value="1"/>
</dbReference>
<proteinExistence type="predicted"/>
<evidence type="ECO:0000259" key="2">
    <source>
        <dbReference type="Pfam" id="PF06808"/>
    </source>
</evidence>
<feature type="transmembrane region" description="Helical" evidence="1">
    <location>
        <begin position="169"/>
        <end position="192"/>
    </location>
</feature>
<accession>A0A0F9E4A6</accession>
<organism evidence="3">
    <name type="scientific">marine sediment metagenome</name>
    <dbReference type="NCBI Taxonomy" id="412755"/>
    <lineage>
        <taxon>unclassified sequences</taxon>
        <taxon>metagenomes</taxon>
        <taxon>ecological metagenomes</taxon>
    </lineage>
</organism>
<gene>
    <name evidence="3" type="ORF">LCGC14_2412400</name>
</gene>
<dbReference type="InterPro" id="IPR010656">
    <property type="entry name" value="DctM"/>
</dbReference>
<keyword evidence="1" id="KW-1133">Transmembrane helix</keyword>
<keyword evidence="1" id="KW-0472">Membrane</keyword>
<protein>
    <recommendedName>
        <fullName evidence="2">TRAP C4-dicarboxylate transport system permease DctM subunit domain-containing protein</fullName>
    </recommendedName>
</protein>
<evidence type="ECO:0000256" key="1">
    <source>
        <dbReference type="SAM" id="Phobius"/>
    </source>
</evidence>